<keyword evidence="1" id="KW-0175">Coiled coil</keyword>
<dbReference type="PANTHER" id="PTHR15678">
    <property type="entry name" value="ANTIGEN MLAA-22-RELATED"/>
    <property type="match status" value="1"/>
</dbReference>
<organism evidence="2 3">
    <name type="scientific">Parascaris univalens</name>
    <name type="common">Nematode worm</name>
    <dbReference type="NCBI Taxonomy" id="6257"/>
    <lineage>
        <taxon>Eukaryota</taxon>
        <taxon>Metazoa</taxon>
        <taxon>Ecdysozoa</taxon>
        <taxon>Nematoda</taxon>
        <taxon>Chromadorea</taxon>
        <taxon>Rhabditida</taxon>
        <taxon>Spirurina</taxon>
        <taxon>Ascaridomorpha</taxon>
        <taxon>Ascaridoidea</taxon>
        <taxon>Ascarididae</taxon>
        <taxon>Parascaris</taxon>
    </lineage>
</organism>
<dbReference type="AlphaFoldDB" id="A0A915A5S2"/>
<dbReference type="InterPro" id="IPR045167">
    <property type="entry name" value="Hobbit"/>
</dbReference>
<reference evidence="3" key="1">
    <citation type="submission" date="2022-11" db="UniProtKB">
        <authorList>
            <consortium name="WormBaseParasite"/>
        </authorList>
    </citation>
    <scope>IDENTIFICATION</scope>
</reference>
<name>A0A915A5S2_PARUN</name>
<protein>
    <submittedName>
        <fullName evidence="3">BLTP2/FMP27/Hobbit C-terminal domain-containing protein</fullName>
    </submittedName>
</protein>
<sequence>IFEVSTNPQQYEMIMNIVNQLVLFVDPRKKETEGRRQRLRFQWQVKSADEVKTAIAAMQAELRDVIAVIRSLERRAFFLNRQLLENPNDSTVLEANKDVTAEIEDLKKNQLVLSDELAMTIR</sequence>
<feature type="coiled-coil region" evidence="1">
    <location>
        <begin position="55"/>
        <end position="116"/>
    </location>
</feature>
<proteinExistence type="predicted"/>
<dbReference type="Proteomes" id="UP000887569">
    <property type="component" value="Unplaced"/>
</dbReference>
<dbReference type="Pfam" id="PF10344">
    <property type="entry name" value="Hobbit"/>
    <property type="match status" value="1"/>
</dbReference>
<evidence type="ECO:0000313" key="2">
    <source>
        <dbReference type="Proteomes" id="UP000887569"/>
    </source>
</evidence>
<dbReference type="WBParaSite" id="PgE493_g001_t01">
    <property type="protein sequence ID" value="PgE493_g001_t01"/>
    <property type="gene ID" value="PgE493_g001"/>
</dbReference>
<evidence type="ECO:0000256" key="1">
    <source>
        <dbReference type="SAM" id="Coils"/>
    </source>
</evidence>
<evidence type="ECO:0000313" key="3">
    <source>
        <dbReference type="WBParaSite" id="PgE493_g001_t01"/>
    </source>
</evidence>
<keyword evidence="2" id="KW-1185">Reference proteome</keyword>
<accession>A0A915A5S2</accession>
<dbReference type="PANTHER" id="PTHR15678:SF6">
    <property type="entry name" value="BRIDGE-LIKE LIPID TRANSFER PROTEIN FAMILY MEMBER 2"/>
    <property type="match status" value="1"/>
</dbReference>